<dbReference type="Proteomes" id="UP000673821">
    <property type="component" value="Unassembled WGS sequence"/>
</dbReference>
<name>A0ABM8SP85_9BURK</name>
<evidence type="ECO:0000313" key="1">
    <source>
        <dbReference type="EMBL" id="CAE6823768.1"/>
    </source>
</evidence>
<proteinExistence type="predicted"/>
<evidence type="ECO:0008006" key="3">
    <source>
        <dbReference type="Google" id="ProtNLM"/>
    </source>
</evidence>
<gene>
    <name evidence="1" type="ORF">R69776_06277</name>
</gene>
<sequence length="56" mass="6181">MNEVTLIGIDLGKHIFHLHEQRERTLSRLAWRCDCAVGSGAGIRAAPARNEERAPG</sequence>
<dbReference type="RefSeq" id="WP_200660496.1">
    <property type="nucleotide sequence ID" value="NZ_CAJNBH010000023.1"/>
</dbReference>
<accession>A0ABM8SP85</accession>
<reference evidence="1 2" key="1">
    <citation type="submission" date="2021-02" db="EMBL/GenBank/DDBJ databases">
        <authorList>
            <person name="Vanwijnsberghe S."/>
        </authorList>
    </citation>
    <scope>NUCLEOTIDE SEQUENCE [LARGE SCALE GENOMIC DNA]</scope>
    <source>
        <strain evidence="1 2">R-69776</strain>
    </source>
</reference>
<keyword evidence="2" id="KW-1185">Reference proteome</keyword>
<organism evidence="1 2">
    <name type="scientific">Paraburkholderia nemoris</name>
    <dbReference type="NCBI Taxonomy" id="2793076"/>
    <lineage>
        <taxon>Bacteria</taxon>
        <taxon>Pseudomonadati</taxon>
        <taxon>Pseudomonadota</taxon>
        <taxon>Betaproteobacteria</taxon>
        <taxon>Burkholderiales</taxon>
        <taxon>Burkholderiaceae</taxon>
        <taxon>Paraburkholderia</taxon>
    </lineage>
</organism>
<comment type="caution">
    <text evidence="1">The sequence shown here is derived from an EMBL/GenBank/DDBJ whole genome shotgun (WGS) entry which is preliminary data.</text>
</comment>
<protein>
    <recommendedName>
        <fullName evidence="3">IS110 family transposase</fullName>
    </recommendedName>
</protein>
<dbReference type="EMBL" id="CAJNBH010000023">
    <property type="protein sequence ID" value="CAE6823768.1"/>
    <property type="molecule type" value="Genomic_DNA"/>
</dbReference>
<evidence type="ECO:0000313" key="2">
    <source>
        <dbReference type="Proteomes" id="UP000673821"/>
    </source>
</evidence>